<evidence type="ECO:0000313" key="17">
    <source>
        <dbReference type="EMBL" id="OZI37141.1"/>
    </source>
</evidence>
<gene>
    <name evidence="17" type="ORF">CAL29_01545</name>
</gene>
<dbReference type="GO" id="GO:0003995">
    <property type="term" value="F:acyl-CoA dehydrogenase activity"/>
    <property type="evidence" value="ECO:0007669"/>
    <property type="project" value="TreeGrafter"/>
</dbReference>
<comment type="subcellular location">
    <subcellularLocation>
        <location evidence="1">Cytoplasm</location>
    </subcellularLocation>
</comment>
<dbReference type="CDD" id="cd00567">
    <property type="entry name" value="ACAD"/>
    <property type="match status" value="1"/>
</dbReference>
<dbReference type="GO" id="GO:0005737">
    <property type="term" value="C:cytoplasm"/>
    <property type="evidence" value="ECO:0007669"/>
    <property type="project" value="UniProtKB-SubCell"/>
</dbReference>
<dbReference type="Gene3D" id="1.20.140.10">
    <property type="entry name" value="Butyryl-CoA Dehydrogenase, subunit A, domain 3"/>
    <property type="match status" value="1"/>
</dbReference>
<feature type="domain" description="Acyl-CoA oxidase/dehydrogenase middle" evidence="14">
    <location>
        <begin position="130"/>
        <end position="224"/>
    </location>
</feature>
<comment type="pathway">
    <text evidence="7">Sulfur metabolism; dibenzothiophene degradation.</text>
</comment>
<keyword evidence="6" id="KW-0503">Monooxygenase</keyword>
<evidence type="ECO:0000259" key="16">
    <source>
        <dbReference type="Pfam" id="PF08028"/>
    </source>
</evidence>
<feature type="domain" description="Acyl-CoA dehydrogenase/oxidase N-terminal" evidence="15">
    <location>
        <begin position="6"/>
        <end position="120"/>
    </location>
</feature>
<dbReference type="SUPFAM" id="SSF56645">
    <property type="entry name" value="Acyl-CoA dehydrogenase NM domain-like"/>
    <property type="match status" value="1"/>
</dbReference>
<dbReference type="EC" id="1.14.14.21" evidence="9"/>
<dbReference type="GO" id="GO:0050660">
    <property type="term" value="F:flavin adenine dinucleotide binding"/>
    <property type="evidence" value="ECO:0007669"/>
    <property type="project" value="InterPro"/>
</dbReference>
<dbReference type="Gene3D" id="1.10.540.10">
    <property type="entry name" value="Acyl-CoA dehydrogenase/oxidase, N-terminal domain"/>
    <property type="match status" value="1"/>
</dbReference>
<evidence type="ECO:0000256" key="7">
    <source>
        <dbReference type="ARBA" id="ARBA00034307"/>
    </source>
</evidence>
<comment type="similarity">
    <text evidence="8">Belongs to the DszC flavin monooxygenase family.</text>
</comment>
<dbReference type="OrthoDB" id="7316074at2"/>
<dbReference type="InterPro" id="IPR046373">
    <property type="entry name" value="Acyl-CoA_Oxase/DH_mid-dom_sf"/>
</dbReference>
<feature type="domain" description="Acyl-CoA dehydrogenase C-terminal" evidence="16">
    <location>
        <begin position="250"/>
        <end position="365"/>
    </location>
</feature>
<evidence type="ECO:0000256" key="9">
    <source>
        <dbReference type="ARBA" id="ARBA00034328"/>
    </source>
</evidence>
<protein>
    <recommendedName>
        <fullName evidence="10">Dibenzothiophene monooxygenase</fullName>
        <ecNumber evidence="9">1.14.14.21</ecNumber>
    </recommendedName>
</protein>
<evidence type="ECO:0000256" key="3">
    <source>
        <dbReference type="ARBA" id="ARBA00022643"/>
    </source>
</evidence>
<evidence type="ECO:0000259" key="14">
    <source>
        <dbReference type="Pfam" id="PF02770"/>
    </source>
</evidence>
<dbReference type="Proteomes" id="UP000216020">
    <property type="component" value="Unassembled WGS sequence"/>
</dbReference>
<reference evidence="18" key="1">
    <citation type="submission" date="2017-05" db="EMBL/GenBank/DDBJ databases">
        <title>Complete and WGS of Bordetella genogroups.</title>
        <authorList>
            <person name="Spilker T."/>
            <person name="Lipuma J."/>
        </authorList>
    </citation>
    <scope>NUCLEOTIDE SEQUENCE [LARGE SCALE GENOMIC DNA]</scope>
    <source>
        <strain evidence="18">AU16122</strain>
    </source>
</reference>
<dbReference type="PANTHER" id="PTHR43884">
    <property type="entry name" value="ACYL-COA DEHYDROGENASE"/>
    <property type="match status" value="1"/>
</dbReference>
<dbReference type="Pfam" id="PF02770">
    <property type="entry name" value="Acyl-CoA_dh_M"/>
    <property type="match status" value="1"/>
</dbReference>
<dbReference type="Gene3D" id="2.40.110.10">
    <property type="entry name" value="Butyryl-CoA Dehydrogenase, subunit A, domain 2"/>
    <property type="match status" value="1"/>
</dbReference>
<evidence type="ECO:0000256" key="6">
    <source>
        <dbReference type="ARBA" id="ARBA00023033"/>
    </source>
</evidence>
<dbReference type="InterPro" id="IPR009100">
    <property type="entry name" value="AcylCoA_DH/oxidase_NM_dom_sf"/>
</dbReference>
<keyword evidence="3" id="KW-0288">FMN</keyword>
<evidence type="ECO:0000313" key="18">
    <source>
        <dbReference type="Proteomes" id="UP000216020"/>
    </source>
</evidence>
<dbReference type="AlphaFoldDB" id="A0A261SJD6"/>
<dbReference type="EMBL" id="NEVM01000001">
    <property type="protein sequence ID" value="OZI37141.1"/>
    <property type="molecule type" value="Genomic_DNA"/>
</dbReference>
<organism evidence="17 18">
    <name type="scientific">Bordetella genomosp. 10</name>
    <dbReference type="NCBI Taxonomy" id="1416804"/>
    <lineage>
        <taxon>Bacteria</taxon>
        <taxon>Pseudomonadati</taxon>
        <taxon>Pseudomonadota</taxon>
        <taxon>Betaproteobacteria</taxon>
        <taxon>Burkholderiales</taxon>
        <taxon>Alcaligenaceae</taxon>
        <taxon>Bordetella</taxon>
    </lineage>
</organism>
<dbReference type="PANTHER" id="PTHR43884:SF12">
    <property type="entry name" value="ISOVALERYL-COA DEHYDROGENASE, MITOCHONDRIAL-RELATED"/>
    <property type="match status" value="1"/>
</dbReference>
<evidence type="ECO:0000259" key="15">
    <source>
        <dbReference type="Pfam" id="PF02771"/>
    </source>
</evidence>
<keyword evidence="4" id="KW-0547">Nucleotide-binding</keyword>
<dbReference type="Pfam" id="PF08028">
    <property type="entry name" value="Acyl-CoA_dh_2"/>
    <property type="match status" value="1"/>
</dbReference>
<accession>A0A261SJD6</accession>
<evidence type="ECO:0000256" key="10">
    <source>
        <dbReference type="ARBA" id="ARBA00034345"/>
    </source>
</evidence>
<dbReference type="InterPro" id="IPR013107">
    <property type="entry name" value="Acyl-CoA_DH_C"/>
</dbReference>
<keyword evidence="5" id="KW-0560">Oxidoreductase</keyword>
<evidence type="ECO:0000256" key="4">
    <source>
        <dbReference type="ARBA" id="ARBA00022741"/>
    </source>
</evidence>
<proteinExistence type="inferred from homology"/>
<dbReference type="InterPro" id="IPR013786">
    <property type="entry name" value="AcylCoA_DH/ox_N"/>
</dbReference>
<evidence type="ECO:0000256" key="8">
    <source>
        <dbReference type="ARBA" id="ARBA00034317"/>
    </source>
</evidence>
<dbReference type="InterPro" id="IPR037069">
    <property type="entry name" value="AcylCoA_DH/ox_N_sf"/>
</dbReference>
<comment type="catalytic activity">
    <reaction evidence="12">
        <text>dibenzothiophene 5-oxide + FMNH2 + O2 = dibenzothiophene 5,5-dioxide + FMN + H2O + H(+)</text>
        <dbReference type="Rhea" id="RHEA:49080"/>
        <dbReference type="ChEBI" id="CHEBI:15377"/>
        <dbReference type="ChEBI" id="CHEBI:15378"/>
        <dbReference type="ChEBI" id="CHEBI:15379"/>
        <dbReference type="ChEBI" id="CHEBI:23683"/>
        <dbReference type="ChEBI" id="CHEBI:57618"/>
        <dbReference type="ChEBI" id="CHEBI:58210"/>
        <dbReference type="ChEBI" id="CHEBI:90356"/>
    </reaction>
</comment>
<dbReference type="InterPro" id="IPR036250">
    <property type="entry name" value="AcylCo_DH-like_C"/>
</dbReference>
<evidence type="ECO:0000256" key="12">
    <source>
        <dbReference type="ARBA" id="ARBA00048445"/>
    </source>
</evidence>
<evidence type="ECO:0000256" key="1">
    <source>
        <dbReference type="ARBA" id="ARBA00004496"/>
    </source>
</evidence>
<keyword evidence="18" id="KW-1185">Reference proteome</keyword>
<name>A0A261SJD6_9BORD</name>
<dbReference type="InterPro" id="IPR006091">
    <property type="entry name" value="Acyl-CoA_Oxase/DH_mid-dom"/>
</dbReference>
<evidence type="ECO:0000256" key="13">
    <source>
        <dbReference type="ARBA" id="ARBA00049456"/>
    </source>
</evidence>
<evidence type="ECO:0000256" key="2">
    <source>
        <dbReference type="ARBA" id="ARBA00022630"/>
    </source>
</evidence>
<dbReference type="RefSeq" id="WP_094851248.1">
    <property type="nucleotide sequence ID" value="NZ_NEVM01000001.1"/>
</dbReference>
<dbReference type="SUPFAM" id="SSF47203">
    <property type="entry name" value="Acyl-CoA dehydrogenase C-terminal domain-like"/>
    <property type="match status" value="1"/>
</dbReference>
<evidence type="ECO:0000256" key="11">
    <source>
        <dbReference type="ARBA" id="ARBA00047859"/>
    </source>
</evidence>
<comment type="caution">
    <text evidence="17">The sequence shown here is derived from an EMBL/GenBank/DDBJ whole genome shotgun (WGS) entry which is preliminary data.</text>
</comment>
<dbReference type="GO" id="GO:0004497">
    <property type="term" value="F:monooxygenase activity"/>
    <property type="evidence" value="ECO:0007669"/>
    <property type="project" value="UniProtKB-KW"/>
</dbReference>
<evidence type="ECO:0000256" key="5">
    <source>
        <dbReference type="ARBA" id="ARBA00023002"/>
    </source>
</evidence>
<sequence>MDAIFTRKHRDIIDKVTYLGRSAFAPRAAEHDILAATPTRNLQDVVAAGLNAAALREEIGGLGGGALGLDPLASLLIVEHSARYCLSTAQCLHIHYNTSHRLDQTANADQIERIIKPIVDQGAFVNNTGSEPGRTGRGLLNLRTSARKTDGGWLLNGVKNYSTMADVVHFNAISAVVTDGDTGKSAIQFFAVPRHAAGLTIEPDSWDPMGMRAAYSPTLTLRDCFVADRDVLGKAGDYARGRWTAKSHLSFAAQYVGGSEGVVDFLCDYIPKRGTSGNSHTQLRLGEIRIAIDAARNSLYHAAWLWQQGATDNAELASMKAKHVALKCATSVIEKSAQIAGSSALTARSVLSRFLRDLRYQSLHENPDTTATEIGRALLGEHFDVSARL</sequence>
<keyword evidence="2" id="KW-0285">Flavoprotein</keyword>
<comment type="catalytic activity">
    <reaction evidence="11">
        <text>dibenzothiophene + FMNH2 + O2 = dibenzothiophene 5-oxide + FMN + H2O + H(+)</text>
        <dbReference type="Rhea" id="RHEA:49076"/>
        <dbReference type="ChEBI" id="CHEBI:15377"/>
        <dbReference type="ChEBI" id="CHEBI:15378"/>
        <dbReference type="ChEBI" id="CHEBI:15379"/>
        <dbReference type="ChEBI" id="CHEBI:23681"/>
        <dbReference type="ChEBI" id="CHEBI:23683"/>
        <dbReference type="ChEBI" id="CHEBI:57618"/>
        <dbReference type="ChEBI" id="CHEBI:58210"/>
    </reaction>
</comment>
<comment type="catalytic activity">
    <reaction evidence="13">
        <text>dibenzothiophene + 2 FMNH2 + 2 O2 = dibenzothiophene 5,5-dioxide + 2 FMN + 2 H2O + 2 H(+)</text>
        <dbReference type="Rhea" id="RHEA:49072"/>
        <dbReference type="ChEBI" id="CHEBI:15377"/>
        <dbReference type="ChEBI" id="CHEBI:15378"/>
        <dbReference type="ChEBI" id="CHEBI:15379"/>
        <dbReference type="ChEBI" id="CHEBI:23681"/>
        <dbReference type="ChEBI" id="CHEBI:57618"/>
        <dbReference type="ChEBI" id="CHEBI:58210"/>
        <dbReference type="ChEBI" id="CHEBI:90356"/>
        <dbReference type="EC" id="1.14.14.21"/>
    </reaction>
</comment>
<dbReference type="Pfam" id="PF02771">
    <property type="entry name" value="Acyl-CoA_dh_N"/>
    <property type="match status" value="1"/>
</dbReference>